<dbReference type="SUPFAM" id="SSF52540">
    <property type="entry name" value="P-loop containing nucleoside triphosphate hydrolases"/>
    <property type="match status" value="1"/>
</dbReference>
<dbReference type="AlphaFoldDB" id="A0A8S1HN96"/>
<keyword evidence="1" id="KW-0067">ATP-binding</keyword>
<dbReference type="InterPro" id="IPR027417">
    <property type="entry name" value="P-loop_NTPase"/>
</dbReference>
<dbReference type="GO" id="GO:0007033">
    <property type="term" value="P:vacuole organization"/>
    <property type="evidence" value="ECO:0007669"/>
    <property type="project" value="TreeGrafter"/>
</dbReference>
<comment type="caution">
    <text evidence="3">The sequence shown here is derived from an EMBL/GenBank/DDBJ whole genome shotgun (WGS) entry which is preliminary data.</text>
</comment>
<name>A0A8S1HN96_9PELO</name>
<dbReference type="GO" id="GO:0016197">
    <property type="term" value="P:endosomal transport"/>
    <property type="evidence" value="ECO:0007669"/>
    <property type="project" value="TreeGrafter"/>
</dbReference>
<comment type="similarity">
    <text evidence="1">Belongs to the AAA ATPase family.</text>
</comment>
<keyword evidence="1" id="KW-0547">Nucleotide-binding</keyword>
<dbReference type="OrthoDB" id="5334845at2759"/>
<dbReference type="Proteomes" id="UP000835052">
    <property type="component" value="Unassembled WGS sequence"/>
</dbReference>
<dbReference type="EMBL" id="CAJGYM010000060">
    <property type="protein sequence ID" value="CAD6195761.1"/>
    <property type="molecule type" value="Genomic_DNA"/>
</dbReference>
<dbReference type="SMART" id="SM00382">
    <property type="entry name" value="AAA"/>
    <property type="match status" value="1"/>
</dbReference>
<dbReference type="GO" id="GO:0005524">
    <property type="term" value="F:ATP binding"/>
    <property type="evidence" value="ECO:0007669"/>
    <property type="project" value="UniProtKB-KW"/>
</dbReference>
<evidence type="ECO:0000313" key="3">
    <source>
        <dbReference type="EMBL" id="CAD6195761.1"/>
    </source>
</evidence>
<accession>A0A8S1HN96</accession>
<protein>
    <recommendedName>
        <fullName evidence="2">AAA+ ATPase domain-containing protein</fullName>
    </recommendedName>
</protein>
<dbReference type="InterPro" id="IPR050304">
    <property type="entry name" value="MT-severing_AAA_ATPase"/>
</dbReference>
<dbReference type="InterPro" id="IPR003959">
    <property type="entry name" value="ATPase_AAA_core"/>
</dbReference>
<dbReference type="PANTHER" id="PTHR23074:SF72">
    <property type="entry name" value="VACUOLAR PROTEIN SORTING-ASSOCIATED PROTEIN 4B"/>
    <property type="match status" value="1"/>
</dbReference>
<dbReference type="InterPro" id="IPR003593">
    <property type="entry name" value="AAA+_ATPase"/>
</dbReference>
<evidence type="ECO:0000256" key="1">
    <source>
        <dbReference type="RuleBase" id="RU003651"/>
    </source>
</evidence>
<evidence type="ECO:0000313" key="4">
    <source>
        <dbReference type="Proteomes" id="UP000835052"/>
    </source>
</evidence>
<sequence>MEYWESDFVFNVTHRSNEYIAKAAKGGSGTREEIEQIYEALMSLVANAPNLDCEVNKRRILGIQMSCQLLRASLGSEELSDSANFVRTISSTTAVLTPENSSTCSVEMNQSSRDELDTFAESRRKAIESTLVTDCSNLPSFSDIAGLGEAKNALIEALVDPILYPEWFENTDLQPWKALLLFGPPGTGKSALAQATVRQLDAVLYQVSSSDLISSWSGQSEKLIRELFEQAASSERTVVVFIDEVDSLCRERCSEEGDANRRVKTELLVQMQKLQHSKQVILLCATNCPWDLDPAFLRRFEKKIYISLPETEARVEILQKRLEKTSLDTFVTFEWLASMTEGFSGDDIRRLCSELAYLQFRFFKQKRQFDASFDKKKPLDREDVCSVLLNFVKTVDEKQLSRFEQYLRQ</sequence>
<evidence type="ECO:0000259" key="2">
    <source>
        <dbReference type="SMART" id="SM00382"/>
    </source>
</evidence>
<dbReference type="PANTHER" id="PTHR23074">
    <property type="entry name" value="AAA DOMAIN-CONTAINING"/>
    <property type="match status" value="1"/>
</dbReference>
<dbReference type="GO" id="GO:0016887">
    <property type="term" value="F:ATP hydrolysis activity"/>
    <property type="evidence" value="ECO:0007669"/>
    <property type="project" value="InterPro"/>
</dbReference>
<reference evidence="3" key="1">
    <citation type="submission" date="2020-10" db="EMBL/GenBank/DDBJ databases">
        <authorList>
            <person name="Kikuchi T."/>
        </authorList>
    </citation>
    <scope>NUCLEOTIDE SEQUENCE</scope>
    <source>
        <strain evidence="3">NKZ352</strain>
    </source>
</reference>
<dbReference type="Gene3D" id="1.10.8.60">
    <property type="match status" value="1"/>
</dbReference>
<dbReference type="InterPro" id="IPR003960">
    <property type="entry name" value="ATPase_AAA_CS"/>
</dbReference>
<dbReference type="Gene3D" id="3.40.50.300">
    <property type="entry name" value="P-loop containing nucleotide triphosphate hydrolases"/>
    <property type="match status" value="1"/>
</dbReference>
<keyword evidence="4" id="KW-1185">Reference proteome</keyword>
<dbReference type="PROSITE" id="PS00674">
    <property type="entry name" value="AAA"/>
    <property type="match status" value="1"/>
</dbReference>
<dbReference type="Pfam" id="PF00004">
    <property type="entry name" value="AAA"/>
    <property type="match status" value="1"/>
</dbReference>
<organism evidence="3 4">
    <name type="scientific">Caenorhabditis auriculariae</name>
    <dbReference type="NCBI Taxonomy" id="2777116"/>
    <lineage>
        <taxon>Eukaryota</taxon>
        <taxon>Metazoa</taxon>
        <taxon>Ecdysozoa</taxon>
        <taxon>Nematoda</taxon>
        <taxon>Chromadorea</taxon>
        <taxon>Rhabditida</taxon>
        <taxon>Rhabditina</taxon>
        <taxon>Rhabditomorpha</taxon>
        <taxon>Rhabditoidea</taxon>
        <taxon>Rhabditidae</taxon>
        <taxon>Peloderinae</taxon>
        <taxon>Caenorhabditis</taxon>
    </lineage>
</organism>
<proteinExistence type="inferred from homology"/>
<gene>
    <name evidence="3" type="ORF">CAUJ_LOCUS11680</name>
</gene>
<feature type="domain" description="AAA+ ATPase" evidence="2">
    <location>
        <begin position="175"/>
        <end position="310"/>
    </location>
</feature>